<dbReference type="PANTHER" id="PTHR11070">
    <property type="entry name" value="UVRD / RECB / PCRA DNA HELICASE FAMILY MEMBER"/>
    <property type="match status" value="1"/>
</dbReference>
<keyword evidence="3" id="KW-0378">Hydrolase</keyword>
<evidence type="ECO:0000313" key="13">
    <source>
        <dbReference type="EMBL" id="SVA69810.1"/>
    </source>
</evidence>
<evidence type="ECO:0000256" key="5">
    <source>
        <dbReference type="ARBA" id="ARBA00022840"/>
    </source>
</evidence>
<dbReference type="Gene3D" id="3.40.50.300">
    <property type="entry name" value="P-loop containing nucleotide triphosphate hydrolases"/>
    <property type="match status" value="2"/>
</dbReference>
<keyword evidence="6" id="KW-0238">DNA-binding</keyword>
<dbReference type="InterPro" id="IPR027417">
    <property type="entry name" value="P-loop_NTPase"/>
</dbReference>
<dbReference type="GO" id="GO:0043138">
    <property type="term" value="F:3'-5' DNA helicase activity"/>
    <property type="evidence" value="ECO:0007669"/>
    <property type="project" value="UniProtKB-EC"/>
</dbReference>
<dbReference type="PROSITE" id="PS51198">
    <property type="entry name" value="UVRD_HELICASE_ATP_BIND"/>
    <property type="match status" value="1"/>
</dbReference>
<dbReference type="Gene3D" id="1.10.486.10">
    <property type="entry name" value="PCRA, domain 4"/>
    <property type="match status" value="1"/>
</dbReference>
<dbReference type="FunFam" id="1.10.486.10:FF:000003">
    <property type="entry name" value="ATP-dependent DNA helicase"/>
    <property type="match status" value="1"/>
</dbReference>
<dbReference type="GO" id="GO:0003677">
    <property type="term" value="F:DNA binding"/>
    <property type="evidence" value="ECO:0007669"/>
    <property type="project" value="UniProtKB-KW"/>
</dbReference>
<comment type="catalytic activity">
    <reaction evidence="10">
        <text>ATP + H2O = ADP + phosphate + H(+)</text>
        <dbReference type="Rhea" id="RHEA:13065"/>
        <dbReference type="ChEBI" id="CHEBI:15377"/>
        <dbReference type="ChEBI" id="CHEBI:15378"/>
        <dbReference type="ChEBI" id="CHEBI:30616"/>
        <dbReference type="ChEBI" id="CHEBI:43474"/>
        <dbReference type="ChEBI" id="CHEBI:456216"/>
        <dbReference type="EC" id="5.6.2.4"/>
    </reaction>
</comment>
<dbReference type="GO" id="GO:0005524">
    <property type="term" value="F:ATP binding"/>
    <property type="evidence" value="ECO:0007669"/>
    <property type="project" value="UniProtKB-KW"/>
</dbReference>
<dbReference type="Pfam" id="PF13361">
    <property type="entry name" value="UvrD_C"/>
    <property type="match status" value="1"/>
</dbReference>
<dbReference type="GO" id="GO:0000725">
    <property type="term" value="P:recombinational repair"/>
    <property type="evidence" value="ECO:0007669"/>
    <property type="project" value="TreeGrafter"/>
</dbReference>
<dbReference type="Gene3D" id="1.10.10.160">
    <property type="match status" value="1"/>
</dbReference>
<reference evidence="13" key="1">
    <citation type="submission" date="2018-05" db="EMBL/GenBank/DDBJ databases">
        <authorList>
            <person name="Lanie J.A."/>
            <person name="Ng W.-L."/>
            <person name="Kazmierczak K.M."/>
            <person name="Andrzejewski T.M."/>
            <person name="Davidsen T.M."/>
            <person name="Wayne K.J."/>
            <person name="Tettelin H."/>
            <person name="Glass J.I."/>
            <person name="Rusch D."/>
            <person name="Podicherti R."/>
            <person name="Tsui H.-C.T."/>
            <person name="Winkler M.E."/>
        </authorList>
    </citation>
    <scope>NUCLEOTIDE SEQUENCE</scope>
</reference>
<accession>A0A381XYU9</accession>
<dbReference type="PROSITE" id="PS51217">
    <property type="entry name" value="UVRD_HELICASE_CTER"/>
    <property type="match status" value="1"/>
</dbReference>
<evidence type="ECO:0000256" key="3">
    <source>
        <dbReference type="ARBA" id="ARBA00022801"/>
    </source>
</evidence>
<protein>
    <recommendedName>
        <fullName evidence="9">DNA 3'-5' helicase</fullName>
        <ecNumber evidence="9">5.6.2.4</ecNumber>
    </recommendedName>
</protein>
<dbReference type="PANTHER" id="PTHR11070:SF2">
    <property type="entry name" value="ATP-DEPENDENT DNA HELICASE SRS2"/>
    <property type="match status" value="1"/>
</dbReference>
<dbReference type="GO" id="GO:0033202">
    <property type="term" value="C:DNA helicase complex"/>
    <property type="evidence" value="ECO:0007669"/>
    <property type="project" value="TreeGrafter"/>
</dbReference>
<dbReference type="InterPro" id="IPR014017">
    <property type="entry name" value="DNA_helicase_UvrD-like_C"/>
</dbReference>
<feature type="domain" description="UvrD-like helicase C-terminal" evidence="12">
    <location>
        <begin position="282"/>
        <end position="556"/>
    </location>
</feature>
<evidence type="ECO:0000256" key="6">
    <source>
        <dbReference type="ARBA" id="ARBA00023125"/>
    </source>
</evidence>
<dbReference type="InterPro" id="IPR000212">
    <property type="entry name" value="DNA_helicase_UvrD/REP"/>
</dbReference>
<sequence>MKNLNNTQRAAVEASDGPVLIFAGAGSGKTRVLTHKMYYLINEDLYKPQEILAVTFTNKAAREMKDRVLKLLKTDDLPITIGTFHSVCARLLRIEAKHLGISPHFAIYDVQDQLDLLKVILRDLDIPKEQLEPNHARNQINYFKNKMITPGSQERKARTILEKKIVEVYRTYEKSLRENDALDFDDLLLYPLELFDKNPELLTKYQEKWKYILVDEYQDTNRPQYHLLTRLAEKHKQICVVGDDDQSIYGWRGADISNILDFEKFFNGCRVFTLEKNYRSTQQILDAAMSVVNNNDDRAEKNLVAANGSGELLGLIETRDELEEADAIVSAIEKEIKLNKRIFSNFSVLYRTNAQSRALEDNFRRMGIPYNIVGGIRFYARKEVKDVLAYLRLVVNLKDTISLRRIVNLPPRGIGSKTMDKCVQQAEIEKLELFDVLKSADKMAIRGKQSEALISFFNLIKKYHDLRNKLSASELSRSLIEEAGIIKMYKGYTDPDDREKLENVNELLNSIDEFCQKDPDATLSDFLEEVSLLSDIDHWNDSDNRVTLMTVHSSKGLEFPVVFVSGLDDGLFPLYNSLNSKEELEEERRLFYVALTRAQERVFLLYATNRRRMGGENILGMPSRFISEIPNEYLDRIEFRSALTRRVVGGTKSKNTKVEMTRTITTFDDFKVGDKVEHSIFGEGKIMVLSGTGENQRVGVIFKDGTKKKLIVKYANLTKID</sequence>
<dbReference type="SUPFAM" id="SSF52540">
    <property type="entry name" value="P-loop containing nucleoside triphosphate hydrolases"/>
    <property type="match status" value="1"/>
</dbReference>
<dbReference type="EMBL" id="UINC01016841">
    <property type="protein sequence ID" value="SVA69810.1"/>
    <property type="molecule type" value="Genomic_DNA"/>
</dbReference>
<comment type="catalytic activity">
    <reaction evidence="8">
        <text>Couples ATP hydrolysis with the unwinding of duplex DNA by translocating in the 3'-5' direction.</text>
        <dbReference type="EC" id="5.6.2.4"/>
    </reaction>
</comment>
<organism evidence="13">
    <name type="scientific">marine metagenome</name>
    <dbReference type="NCBI Taxonomy" id="408172"/>
    <lineage>
        <taxon>unclassified sequences</taxon>
        <taxon>metagenomes</taxon>
        <taxon>ecological metagenomes</taxon>
    </lineage>
</organism>
<dbReference type="InterPro" id="IPR014016">
    <property type="entry name" value="UvrD-like_ATP-bd"/>
</dbReference>
<dbReference type="InterPro" id="IPR013986">
    <property type="entry name" value="DExx_box_DNA_helicase_dom_sf"/>
</dbReference>
<comment type="similarity">
    <text evidence="1">Belongs to the helicase family. UvrD subfamily.</text>
</comment>
<dbReference type="Pfam" id="PF00580">
    <property type="entry name" value="UvrD-helicase"/>
    <property type="match status" value="1"/>
</dbReference>
<feature type="domain" description="UvrD-like helicase ATP-binding" evidence="11">
    <location>
        <begin position="2"/>
        <end position="281"/>
    </location>
</feature>
<evidence type="ECO:0000256" key="7">
    <source>
        <dbReference type="ARBA" id="ARBA00023235"/>
    </source>
</evidence>
<dbReference type="AlphaFoldDB" id="A0A381XYU9"/>
<keyword evidence="4" id="KW-0347">Helicase</keyword>
<dbReference type="GO" id="GO:0016787">
    <property type="term" value="F:hydrolase activity"/>
    <property type="evidence" value="ECO:0007669"/>
    <property type="project" value="UniProtKB-KW"/>
</dbReference>
<evidence type="ECO:0000256" key="10">
    <source>
        <dbReference type="ARBA" id="ARBA00048988"/>
    </source>
</evidence>
<keyword evidence="5" id="KW-0067">ATP-binding</keyword>
<keyword evidence="2" id="KW-0547">Nucleotide-binding</keyword>
<evidence type="ECO:0000256" key="8">
    <source>
        <dbReference type="ARBA" id="ARBA00034617"/>
    </source>
</evidence>
<dbReference type="CDD" id="cd17932">
    <property type="entry name" value="DEXQc_UvrD"/>
    <property type="match status" value="1"/>
</dbReference>
<proteinExistence type="inferred from homology"/>
<gene>
    <name evidence="13" type="ORF">METZ01_LOCUS122664</name>
</gene>
<evidence type="ECO:0000256" key="2">
    <source>
        <dbReference type="ARBA" id="ARBA00022741"/>
    </source>
</evidence>
<evidence type="ECO:0000256" key="9">
    <source>
        <dbReference type="ARBA" id="ARBA00034808"/>
    </source>
</evidence>
<dbReference type="GO" id="GO:0005829">
    <property type="term" value="C:cytosol"/>
    <property type="evidence" value="ECO:0007669"/>
    <property type="project" value="TreeGrafter"/>
</dbReference>
<name>A0A381XYU9_9ZZZZ</name>
<dbReference type="EC" id="5.6.2.4" evidence="9"/>
<keyword evidence="7" id="KW-0413">Isomerase</keyword>
<dbReference type="Pfam" id="PF21196">
    <property type="entry name" value="PcrA_UvrD_tudor"/>
    <property type="match status" value="1"/>
</dbReference>
<evidence type="ECO:0000259" key="12">
    <source>
        <dbReference type="PROSITE" id="PS51217"/>
    </source>
</evidence>
<evidence type="ECO:0000256" key="1">
    <source>
        <dbReference type="ARBA" id="ARBA00009922"/>
    </source>
</evidence>
<evidence type="ECO:0000259" key="11">
    <source>
        <dbReference type="PROSITE" id="PS51198"/>
    </source>
</evidence>
<evidence type="ECO:0000256" key="4">
    <source>
        <dbReference type="ARBA" id="ARBA00022806"/>
    </source>
</evidence>